<dbReference type="Pfam" id="PF01521">
    <property type="entry name" value="Fe-S_biosyn"/>
    <property type="match status" value="1"/>
</dbReference>
<accession>A0ABS2QDZ6</accession>
<comment type="caution">
    <text evidence="3">The sequence shown here is derived from an EMBL/GenBank/DDBJ whole genome shotgun (WGS) entry which is preliminary data.</text>
</comment>
<evidence type="ECO:0000313" key="4">
    <source>
        <dbReference type="Proteomes" id="UP000823486"/>
    </source>
</evidence>
<organism evidence="3 4">
    <name type="scientific">Peribacillus deserti</name>
    <dbReference type="NCBI Taxonomy" id="673318"/>
    <lineage>
        <taxon>Bacteria</taxon>
        <taxon>Bacillati</taxon>
        <taxon>Bacillota</taxon>
        <taxon>Bacilli</taxon>
        <taxon>Bacillales</taxon>
        <taxon>Bacillaceae</taxon>
        <taxon>Peribacillus</taxon>
    </lineage>
</organism>
<evidence type="ECO:0000259" key="2">
    <source>
        <dbReference type="Pfam" id="PF01521"/>
    </source>
</evidence>
<gene>
    <name evidence="3" type="ORF">JOC77_000786</name>
</gene>
<dbReference type="InterPro" id="IPR035903">
    <property type="entry name" value="HesB-like_dom_sf"/>
</dbReference>
<dbReference type="Proteomes" id="UP000823486">
    <property type="component" value="Unassembled WGS sequence"/>
</dbReference>
<keyword evidence="4" id="KW-1185">Reference proteome</keyword>
<evidence type="ECO:0000256" key="1">
    <source>
        <dbReference type="ARBA" id="ARBA00006718"/>
    </source>
</evidence>
<dbReference type="PIRSF" id="PIRSF034852">
    <property type="entry name" value="UCP034852"/>
    <property type="match status" value="1"/>
</dbReference>
<sequence length="96" mass="10944">MEIKISDEAVKWYTEEMNLKQGGFVRFMARYGGCSTVQSGFSLGLSNDEPINLGASAVKNGITFFVEESDLWYFDNHDLIINFNERFNEPEISYGN</sequence>
<dbReference type="EMBL" id="JAFBFI010000002">
    <property type="protein sequence ID" value="MBM7691381.1"/>
    <property type="molecule type" value="Genomic_DNA"/>
</dbReference>
<dbReference type="SUPFAM" id="SSF89360">
    <property type="entry name" value="HesB-like domain"/>
    <property type="match status" value="1"/>
</dbReference>
<dbReference type="RefSeq" id="WP_204538800.1">
    <property type="nucleotide sequence ID" value="NZ_JAFBFI010000002.1"/>
</dbReference>
<protein>
    <submittedName>
        <fullName evidence="3">Uncharacterized protein YneR</fullName>
    </submittedName>
</protein>
<evidence type="ECO:0000313" key="3">
    <source>
        <dbReference type="EMBL" id="MBM7691381.1"/>
    </source>
</evidence>
<dbReference type="InterPro" id="IPR000361">
    <property type="entry name" value="ATAP_core_dom"/>
</dbReference>
<dbReference type="InterPro" id="IPR008326">
    <property type="entry name" value="PdhI-like"/>
</dbReference>
<name>A0ABS2QDZ6_9BACI</name>
<comment type="similarity">
    <text evidence="1">Belongs to the HesB/IscA family.</text>
</comment>
<proteinExistence type="inferred from homology"/>
<feature type="domain" description="Core" evidence="2">
    <location>
        <begin position="1"/>
        <end position="85"/>
    </location>
</feature>
<reference evidence="3 4" key="1">
    <citation type="submission" date="2021-01" db="EMBL/GenBank/DDBJ databases">
        <title>Genomic Encyclopedia of Type Strains, Phase IV (KMG-IV): sequencing the most valuable type-strain genomes for metagenomic binning, comparative biology and taxonomic classification.</title>
        <authorList>
            <person name="Goeker M."/>
        </authorList>
    </citation>
    <scope>NUCLEOTIDE SEQUENCE [LARGE SCALE GENOMIC DNA]</scope>
    <source>
        <strain evidence="3 4">DSM 105482</strain>
    </source>
</reference>